<evidence type="ECO:0000256" key="1">
    <source>
        <dbReference type="SAM" id="Coils"/>
    </source>
</evidence>
<evidence type="ECO:0000313" key="3">
    <source>
        <dbReference type="EMBL" id="KAJ7017737.1"/>
    </source>
</evidence>
<sequence length="764" mass="86592">MSGIPGAYPENPHPHPHPHPHPQPQSMPNPTPENPHPHPQVQAQAHLQQPMFAIPADYSQNPHPQAHLQPDSYQPRPLPPTPNNLPQNLQPQSLPHAYLPPQDATMTNTHNSGRTYHQLLAHDHSMVDAVLTDEDVRMEDTPNPKRRAVTANRVHQVHDPQEYAREKAKSAVRERNEMAGQLAEAQTALAAERVALVQERDGLLADTVSWQKDQLAQMKADMQKMQLDMQADLCRRQEQLDRVYQERLQNEKARNVEITRAEVEAENAARQLEMQQGMERLNQEHQREKEMMERDMAKRQAEFETNIAAFNARNSTQRLGPRSAATEQETIPQGPPPLRAQYTTQATRDARQVGVLIRENVGRYPGVNMTPAQPAPVDPGSSGNSGPAAPGTNTFTIDWNDPRFTDALRQAVAKATREQRKMGVRKSSQRRKRGVVAEYELARNEQQKLLTQEQDLDWKKVTNIFWRHWSGRDRAKDWVDYLAETEATSLKCTAGGIQAQASSKFYFGSGWQTCLWNKQLLELLVKHTLEKRAADPNKYNVPDVSHGYLMALYYGSLKEAHAEWSRQQPRGGETTHDARVRAAEYNTKRRERNIGNSRKQAKFKRRISIASKMIRISGAKGDANGVDAWTWLRDEFLGNLQSGGMSSEEDEIADVTHNGEMASTTIHGIKICPWRAKEVNSNLMLIDGMATLTSTTSRNARMRARTETQSETFPPIRLPREMYNADWLAAEKMGMPEIEKDLEITDGDFMMMVINEAGDGFEYV</sequence>
<gene>
    <name evidence="3" type="ORF">C8F04DRAFT_1200081</name>
</gene>
<dbReference type="EMBL" id="JARJCM010000385">
    <property type="protein sequence ID" value="KAJ7017737.1"/>
    <property type="molecule type" value="Genomic_DNA"/>
</dbReference>
<dbReference type="AlphaFoldDB" id="A0AAD6WM68"/>
<feature type="region of interest" description="Disordered" evidence="2">
    <location>
        <begin position="317"/>
        <end position="338"/>
    </location>
</feature>
<accession>A0AAD6WM68</accession>
<evidence type="ECO:0000256" key="2">
    <source>
        <dbReference type="SAM" id="MobiDB-lite"/>
    </source>
</evidence>
<evidence type="ECO:0000313" key="4">
    <source>
        <dbReference type="Proteomes" id="UP001218188"/>
    </source>
</evidence>
<comment type="caution">
    <text evidence="3">The sequence shown here is derived from an EMBL/GenBank/DDBJ whole genome shotgun (WGS) entry which is preliminary data.</text>
</comment>
<dbReference type="Proteomes" id="UP001218188">
    <property type="component" value="Unassembled WGS sequence"/>
</dbReference>
<feature type="region of interest" description="Disordered" evidence="2">
    <location>
        <begin position="365"/>
        <end position="400"/>
    </location>
</feature>
<feature type="compositionally biased region" description="Pro residues" evidence="2">
    <location>
        <begin position="21"/>
        <end position="38"/>
    </location>
</feature>
<feature type="region of interest" description="Disordered" evidence="2">
    <location>
        <begin position="1"/>
        <end position="91"/>
    </location>
</feature>
<feature type="coiled-coil region" evidence="1">
    <location>
        <begin position="258"/>
        <end position="302"/>
    </location>
</feature>
<feature type="compositionally biased region" description="Low complexity" evidence="2">
    <location>
        <begin position="379"/>
        <end position="391"/>
    </location>
</feature>
<name>A0AAD6WM68_9AGAR</name>
<keyword evidence="4" id="KW-1185">Reference proteome</keyword>
<proteinExistence type="predicted"/>
<protein>
    <submittedName>
        <fullName evidence="3">Uncharacterized protein</fullName>
    </submittedName>
</protein>
<reference evidence="3" key="1">
    <citation type="submission" date="2023-03" db="EMBL/GenBank/DDBJ databases">
        <title>Massive genome expansion in bonnet fungi (Mycena s.s.) driven by repeated elements and novel gene families across ecological guilds.</title>
        <authorList>
            <consortium name="Lawrence Berkeley National Laboratory"/>
            <person name="Harder C.B."/>
            <person name="Miyauchi S."/>
            <person name="Viragh M."/>
            <person name="Kuo A."/>
            <person name="Thoen E."/>
            <person name="Andreopoulos B."/>
            <person name="Lu D."/>
            <person name="Skrede I."/>
            <person name="Drula E."/>
            <person name="Henrissat B."/>
            <person name="Morin E."/>
            <person name="Kohler A."/>
            <person name="Barry K."/>
            <person name="LaButti K."/>
            <person name="Morin E."/>
            <person name="Salamov A."/>
            <person name="Lipzen A."/>
            <person name="Mereny Z."/>
            <person name="Hegedus B."/>
            <person name="Baldrian P."/>
            <person name="Stursova M."/>
            <person name="Weitz H."/>
            <person name="Taylor A."/>
            <person name="Grigoriev I.V."/>
            <person name="Nagy L.G."/>
            <person name="Martin F."/>
            <person name="Kauserud H."/>
        </authorList>
    </citation>
    <scope>NUCLEOTIDE SEQUENCE</scope>
    <source>
        <strain evidence="3">CBHHK200</strain>
    </source>
</reference>
<keyword evidence="1" id="KW-0175">Coiled coil</keyword>
<organism evidence="3 4">
    <name type="scientific">Mycena alexandri</name>
    <dbReference type="NCBI Taxonomy" id="1745969"/>
    <lineage>
        <taxon>Eukaryota</taxon>
        <taxon>Fungi</taxon>
        <taxon>Dikarya</taxon>
        <taxon>Basidiomycota</taxon>
        <taxon>Agaricomycotina</taxon>
        <taxon>Agaricomycetes</taxon>
        <taxon>Agaricomycetidae</taxon>
        <taxon>Agaricales</taxon>
        <taxon>Marasmiineae</taxon>
        <taxon>Mycenaceae</taxon>
        <taxon>Mycena</taxon>
    </lineage>
</organism>